<keyword evidence="1" id="KW-0472">Membrane</keyword>
<evidence type="ECO:0000313" key="4">
    <source>
        <dbReference type="Proteomes" id="UP000650005"/>
    </source>
</evidence>
<comment type="caution">
    <text evidence="3">The sequence shown here is derived from an EMBL/GenBank/DDBJ whole genome shotgun (WGS) entry which is preliminary data.</text>
</comment>
<feature type="transmembrane region" description="Helical" evidence="1">
    <location>
        <begin position="58"/>
        <end position="78"/>
    </location>
</feature>
<dbReference type="Proteomes" id="UP001070238">
    <property type="component" value="Unassembled WGS sequence"/>
</dbReference>
<protein>
    <submittedName>
        <fullName evidence="3">Uncharacterized protein</fullName>
    </submittedName>
</protein>
<dbReference type="Proteomes" id="UP000650005">
    <property type="component" value="Unassembled WGS sequence"/>
</dbReference>
<accession>A0A9Q4CBI8</accession>
<dbReference type="AlphaFoldDB" id="A0A9Q4CBI8"/>
<sequence>MNAYRDDREETGNHPAQSWWNRLRKGQRIFAVSMAGYFALLVLALVVVTGSAPFARELALILIVTGVLIVLGGVTAMCTDQDEFEFGITLRALAIAFAGGSAVTFGYGCAQVFLGAPDINYMFVWPVYATVWAIAAAVLNLRHGIWSR</sequence>
<organism evidence="3 5">
    <name type="scientific">Corynebacterium antarcticum</name>
    <dbReference type="NCBI Taxonomy" id="2800405"/>
    <lineage>
        <taxon>Bacteria</taxon>
        <taxon>Bacillati</taxon>
        <taxon>Actinomycetota</taxon>
        <taxon>Actinomycetes</taxon>
        <taxon>Mycobacteriales</taxon>
        <taxon>Corynebacteriaceae</taxon>
        <taxon>Corynebacterium</taxon>
    </lineage>
</organism>
<evidence type="ECO:0000313" key="3">
    <source>
        <dbReference type="EMBL" id="MCX7537706.1"/>
    </source>
</evidence>
<keyword evidence="1" id="KW-0812">Transmembrane</keyword>
<dbReference type="RefSeq" id="WP_200255775.1">
    <property type="nucleotide sequence ID" value="NZ_JAENIP020000001.1"/>
</dbReference>
<evidence type="ECO:0000313" key="5">
    <source>
        <dbReference type="Proteomes" id="UP001070238"/>
    </source>
</evidence>
<proteinExistence type="predicted"/>
<name>A0A9Q4CBI8_9CORY</name>
<dbReference type="EMBL" id="JAPMKX010000001">
    <property type="protein sequence ID" value="MCX7537706.1"/>
    <property type="molecule type" value="Genomic_DNA"/>
</dbReference>
<keyword evidence="1" id="KW-1133">Transmembrane helix</keyword>
<feature type="transmembrane region" description="Helical" evidence="1">
    <location>
        <begin position="119"/>
        <end position="141"/>
    </location>
</feature>
<reference evidence="2" key="1">
    <citation type="submission" date="2021-01" db="EMBL/GenBank/DDBJ databases">
        <title>Characterization of Corynebacterium spp. from penguins.</title>
        <authorList>
            <person name="Svec P."/>
        </authorList>
    </citation>
    <scope>NUCLEOTIDE SEQUENCE</scope>
    <source>
        <strain evidence="2">CCM 8835</strain>
    </source>
</reference>
<feature type="transmembrane region" description="Helical" evidence="1">
    <location>
        <begin position="29"/>
        <end position="52"/>
    </location>
</feature>
<reference evidence="3" key="2">
    <citation type="submission" date="2022-11" db="EMBL/GenBank/DDBJ databases">
        <title>Corynebacterium sp. isolated from Penguins.</title>
        <authorList>
            <person name="Sedlar K."/>
            <person name="Svec P."/>
        </authorList>
    </citation>
    <scope>NUCLEOTIDE SEQUENCE</scope>
    <source>
        <strain evidence="3">P5875</strain>
    </source>
</reference>
<gene>
    <name evidence="2" type="ORF">JIM95_00135</name>
    <name evidence="3" type="ORF">OS123_03990</name>
</gene>
<dbReference type="EMBL" id="JAENIP010000002">
    <property type="protein sequence ID" value="MBK1842987.1"/>
    <property type="molecule type" value="Genomic_DNA"/>
</dbReference>
<evidence type="ECO:0000313" key="2">
    <source>
        <dbReference type="EMBL" id="MBK1842987.1"/>
    </source>
</evidence>
<evidence type="ECO:0000256" key="1">
    <source>
        <dbReference type="SAM" id="Phobius"/>
    </source>
</evidence>
<feature type="transmembrane region" description="Helical" evidence="1">
    <location>
        <begin position="90"/>
        <end position="113"/>
    </location>
</feature>
<keyword evidence="4" id="KW-1185">Reference proteome</keyword>